<reference evidence="3 4" key="1">
    <citation type="submission" date="2019-06" db="EMBL/GenBank/DDBJ databases">
        <authorList>
            <person name="Jiang L."/>
        </authorList>
    </citation>
    <scope>NUCLEOTIDE SEQUENCE [LARGE SCALE GENOMIC DNA]</scope>
    <source>
        <strain evidence="3 4">YIM 48858</strain>
    </source>
</reference>
<evidence type="ECO:0000313" key="3">
    <source>
        <dbReference type="EMBL" id="TNC71347.1"/>
    </source>
</evidence>
<dbReference type="EMBL" id="VDFV01000015">
    <property type="protein sequence ID" value="TNC71347.1"/>
    <property type="molecule type" value="Genomic_DNA"/>
</dbReference>
<dbReference type="OrthoDB" id="9815497at2"/>
<evidence type="ECO:0000259" key="1">
    <source>
        <dbReference type="Pfam" id="PF02625"/>
    </source>
</evidence>
<dbReference type="PANTHER" id="PTHR30388">
    <property type="entry name" value="ALDEHYDE OXIDOREDUCTASE MOLYBDENUM COFACTOR ASSEMBLY PROTEIN"/>
    <property type="match status" value="1"/>
</dbReference>
<sequence length="327" mass="34502">MRDAGSPMDWPQDDADDVLPIVASLVGGGTPFALATIFAADGGPRPVGSQMAVTADRAWGFVSGGCVEADVARHARETLATGVPRRIAYGRGSPFFDIRLPCGGRIDLLVEPLRPDDPAALALAEAARDRRTLRYLSRGDRRRVQPPEAPVAGDWTVDRLHEPGQRLVVVGGDPFALAIASAGLHQGWEVALVRPGGPPGPPPLPLDYRTDPPGPALRDLAPDAWTAIAIATHDADLDQAALLAALRSEAGYVGVLGSRRRLELRRARLLDAGLGPADLARLRAPIGLPILARSPREIAVAVIAEIIERRPPPVIARPRAEAAGAEG</sequence>
<dbReference type="Pfam" id="PF13478">
    <property type="entry name" value="XdhC_C"/>
    <property type="match status" value="1"/>
</dbReference>
<proteinExistence type="predicted"/>
<feature type="domain" description="XdhC- CoxI" evidence="1">
    <location>
        <begin position="28"/>
        <end position="90"/>
    </location>
</feature>
<accession>A0A5C4NFE6</accession>
<name>A0A5C4NFE6_9RHOB</name>
<dbReference type="Gene3D" id="3.40.50.720">
    <property type="entry name" value="NAD(P)-binding Rossmann-like Domain"/>
    <property type="match status" value="1"/>
</dbReference>
<protein>
    <submittedName>
        <fullName evidence="3">XdhC family protein</fullName>
    </submittedName>
</protein>
<dbReference type="InterPro" id="IPR052698">
    <property type="entry name" value="MoCofactor_Util/Proc"/>
</dbReference>
<gene>
    <name evidence="3" type="ORF">FHG71_12190</name>
</gene>
<dbReference type="RefSeq" id="WP_139081961.1">
    <property type="nucleotide sequence ID" value="NZ_VDFV01000015.1"/>
</dbReference>
<comment type="caution">
    <text evidence="3">The sequence shown here is derived from an EMBL/GenBank/DDBJ whole genome shotgun (WGS) entry which is preliminary data.</text>
</comment>
<dbReference type="InterPro" id="IPR027051">
    <property type="entry name" value="XdhC_Rossmann_dom"/>
</dbReference>
<keyword evidence="4" id="KW-1185">Reference proteome</keyword>
<evidence type="ECO:0000259" key="2">
    <source>
        <dbReference type="Pfam" id="PF13478"/>
    </source>
</evidence>
<dbReference type="PANTHER" id="PTHR30388:SF4">
    <property type="entry name" value="MOLYBDENUM COFACTOR INSERTION CHAPERONE PAOD"/>
    <property type="match status" value="1"/>
</dbReference>
<feature type="domain" description="XdhC Rossmann" evidence="2">
    <location>
        <begin position="167"/>
        <end position="306"/>
    </location>
</feature>
<dbReference type="InterPro" id="IPR003777">
    <property type="entry name" value="XdhC_CoxI"/>
</dbReference>
<organism evidence="3 4">
    <name type="scientific">Rubellimicrobium roseum</name>
    <dbReference type="NCBI Taxonomy" id="687525"/>
    <lineage>
        <taxon>Bacteria</taxon>
        <taxon>Pseudomonadati</taxon>
        <taxon>Pseudomonadota</taxon>
        <taxon>Alphaproteobacteria</taxon>
        <taxon>Rhodobacterales</taxon>
        <taxon>Roseobacteraceae</taxon>
        <taxon>Rubellimicrobium</taxon>
    </lineage>
</organism>
<dbReference type="AlphaFoldDB" id="A0A5C4NFE6"/>
<dbReference type="Pfam" id="PF02625">
    <property type="entry name" value="XdhC_CoxI"/>
    <property type="match status" value="1"/>
</dbReference>
<dbReference type="Proteomes" id="UP000305709">
    <property type="component" value="Unassembled WGS sequence"/>
</dbReference>
<evidence type="ECO:0000313" key="4">
    <source>
        <dbReference type="Proteomes" id="UP000305709"/>
    </source>
</evidence>